<dbReference type="EMBL" id="KZ559183">
    <property type="protein sequence ID" value="PLB34247.1"/>
    <property type="molecule type" value="Genomic_DNA"/>
</dbReference>
<evidence type="ECO:0000256" key="3">
    <source>
        <dbReference type="ARBA" id="ARBA00022833"/>
    </source>
</evidence>
<sequence>MMNEPRDQGPQEMELLASTEQGIENPILVIPTSPDEEATNDTSRAPPIIHEGVFCDGPSCGNDSDPHPIQGTRFKCATCPDMNFCMDCLLDDANAHTRTHPLLKCTTPSALPRYRERLKASQTKNKPSKGDHPVRRHELHSIRFEGIQNHVTQTMLSDVMARKNREGIHDPAVRQMVEELNHVLSRVGRETTNALDVLEMDRPDKEPLTSEVMDRIAVSFVTDDSPRPGQKQSSLANANQEEKWSQYRHHHFVRRWGLFSEDDGRDEEWWIEDPEIFDEEDSRYLCEMCRHINFKALFTQRGLPGNTEPGPTDITIYGLEHVMAGNRACAFCRLLRRSFTENGLPADGGREIFEGQEITLKILDEGPEYGLRLEISLPLGLTHAQYHSLPPVLIQWAEGGDEQHPGGRVIRQEYTDLTLLKTWIDTCDRCHSVQDDQHSTDVQEDALQLRFIDVHANRIVTPETLPRYACLSYVWGGVSGTQYTSDTRADLEAENGLYHASVTLLPTIRDAMKVAKAIGIDYLWVDALCILQDNEEDVGRNIAGAGLIYSGAALTIIASTNSNPNHGLPGASTVPRSKGQIRETVQGMCLATVFHNPRRQLEDIEKTVWNTRAWTYQERQLSHRTVYFTESEMVFMCPHATCFEDTVPAMNLNWKPLANNDLLNSDPRGIEFQIWSDPTQRWFPNKAFETSGGSITMVAVDADGQKERAPCSDPAPLYRITRLSGPHLPGRLEDHAEAMTPWKRYTNAVSQYTKRMLSFDEDAVRAFAGMRGLIARGANTRFWYGMPEFAFDRALLWYPKQLVERRRQGERSLFPSWTWAAWQGSIHYKGKGWHNSQYHGPASVINWYQNLSRQDFLSRYPIDTNSGRPMEEVIEGSKLDRFLSSLDPDEVNKVTDPSDGWISQFDETSNQHYYTHKSYPGLNFDYPVYLPGQEVPERPDPEGVVYFNAHTAEIQLYDVSSTVGSAPEPPRDKFIQIGFHDERRSANYRPPWKRILYHQGYRCGFLVLNIPFDDIQNAPADGNYYLAAISRDSLPEIPTPGNKGLAYRALDPRQAQYFIYKESQEDDPLASYDAPDPTAPPDALPKSENGDPHWDEGRFSTSMAFPMYNVLLLRANGRFSERVGVGKIHFHAFHLASRKTSLIMLK</sequence>
<dbReference type="STRING" id="41067.A0A2I2F0V8"/>
<accession>A0A2I2F0V8</accession>
<dbReference type="OrthoDB" id="4444513at2759"/>
<dbReference type="AlphaFoldDB" id="A0A2I2F0V8"/>
<name>A0A2I2F0V8_ASPCN</name>
<reference evidence="6 7" key="1">
    <citation type="submission" date="2017-12" db="EMBL/GenBank/DDBJ databases">
        <authorList>
            <consortium name="DOE Joint Genome Institute"/>
            <person name="Haridas S."/>
            <person name="Kjaerbolling I."/>
            <person name="Vesth T.C."/>
            <person name="Frisvad J.C."/>
            <person name="Nybo J.L."/>
            <person name="Theobald S."/>
            <person name="Kuo A."/>
            <person name="Bowyer P."/>
            <person name="Matsuda Y."/>
            <person name="Mondo S."/>
            <person name="Lyhne E.K."/>
            <person name="Kogle M.E."/>
            <person name="Clum A."/>
            <person name="Lipzen A."/>
            <person name="Salamov A."/>
            <person name="Ngan C.Y."/>
            <person name="Daum C."/>
            <person name="Chiniquy J."/>
            <person name="Barry K."/>
            <person name="LaButti K."/>
            <person name="Simmons B.A."/>
            <person name="Magnuson J.K."/>
            <person name="Mortensen U.H."/>
            <person name="Larsen T.O."/>
            <person name="Grigoriev I.V."/>
            <person name="Baker S.E."/>
            <person name="Andersen M.R."/>
            <person name="Nordberg H.P."/>
            <person name="Cantor M.N."/>
            <person name="Hua S.X."/>
        </authorList>
    </citation>
    <scope>NUCLEOTIDE SEQUENCE [LARGE SCALE GENOMIC DNA]</scope>
    <source>
        <strain evidence="6 7">CBS 102.13</strain>
    </source>
</reference>
<dbReference type="SUPFAM" id="SSF57850">
    <property type="entry name" value="RING/U-box"/>
    <property type="match status" value="1"/>
</dbReference>
<proteinExistence type="predicted"/>
<protein>
    <submittedName>
        <fullName evidence="6">HET-domain-containing protein</fullName>
    </submittedName>
</protein>
<evidence type="ECO:0000259" key="5">
    <source>
        <dbReference type="Pfam" id="PF06985"/>
    </source>
</evidence>
<organism evidence="6 7">
    <name type="scientific">Aspergillus candidus</name>
    <dbReference type="NCBI Taxonomy" id="41067"/>
    <lineage>
        <taxon>Eukaryota</taxon>
        <taxon>Fungi</taxon>
        <taxon>Dikarya</taxon>
        <taxon>Ascomycota</taxon>
        <taxon>Pezizomycotina</taxon>
        <taxon>Eurotiomycetes</taxon>
        <taxon>Eurotiomycetidae</taxon>
        <taxon>Eurotiales</taxon>
        <taxon>Aspergillaceae</taxon>
        <taxon>Aspergillus</taxon>
        <taxon>Aspergillus subgen. Circumdati</taxon>
    </lineage>
</organism>
<dbReference type="CDD" id="cd02340">
    <property type="entry name" value="ZZ_NBR1_like"/>
    <property type="match status" value="1"/>
</dbReference>
<dbReference type="Proteomes" id="UP000234585">
    <property type="component" value="Unassembled WGS sequence"/>
</dbReference>
<keyword evidence="7" id="KW-1185">Reference proteome</keyword>
<evidence type="ECO:0000313" key="7">
    <source>
        <dbReference type="Proteomes" id="UP000234585"/>
    </source>
</evidence>
<dbReference type="InterPro" id="IPR043145">
    <property type="entry name" value="Znf_ZZ_sf"/>
</dbReference>
<evidence type="ECO:0000256" key="4">
    <source>
        <dbReference type="SAM" id="MobiDB-lite"/>
    </source>
</evidence>
<dbReference type="PANTHER" id="PTHR33112:SF12">
    <property type="entry name" value="HETEROKARYON INCOMPATIBILITY DOMAIN-CONTAINING PROTEIN"/>
    <property type="match status" value="1"/>
</dbReference>
<dbReference type="GeneID" id="36527042"/>
<dbReference type="GO" id="GO:0008270">
    <property type="term" value="F:zinc ion binding"/>
    <property type="evidence" value="ECO:0007669"/>
    <property type="project" value="UniProtKB-KW"/>
</dbReference>
<dbReference type="Pfam" id="PF06985">
    <property type="entry name" value="HET"/>
    <property type="match status" value="1"/>
</dbReference>
<evidence type="ECO:0000313" key="6">
    <source>
        <dbReference type="EMBL" id="PLB34247.1"/>
    </source>
</evidence>
<dbReference type="RefSeq" id="XP_024668259.1">
    <property type="nucleotide sequence ID" value="XM_024819882.1"/>
</dbReference>
<keyword evidence="1" id="KW-0479">Metal-binding</keyword>
<gene>
    <name evidence="6" type="ORF">BDW47DRAFT_79880</name>
</gene>
<feature type="region of interest" description="Disordered" evidence="4">
    <location>
        <begin position="1067"/>
        <end position="1095"/>
    </location>
</feature>
<dbReference type="PANTHER" id="PTHR33112">
    <property type="entry name" value="DOMAIN PROTEIN, PUTATIVE-RELATED"/>
    <property type="match status" value="1"/>
</dbReference>
<evidence type="ECO:0000256" key="2">
    <source>
        <dbReference type="ARBA" id="ARBA00022771"/>
    </source>
</evidence>
<feature type="domain" description="Heterokaryon incompatibility" evidence="5">
    <location>
        <begin position="468"/>
        <end position="618"/>
    </location>
</feature>
<keyword evidence="2" id="KW-0863">Zinc-finger</keyword>
<keyword evidence="3" id="KW-0862">Zinc</keyword>
<evidence type="ECO:0000256" key="1">
    <source>
        <dbReference type="ARBA" id="ARBA00022723"/>
    </source>
</evidence>
<dbReference type="Gene3D" id="3.30.60.90">
    <property type="match status" value="1"/>
</dbReference>
<dbReference type="InterPro" id="IPR010730">
    <property type="entry name" value="HET"/>
</dbReference>